<keyword evidence="6 9" id="KW-0812">Transmembrane</keyword>
<evidence type="ECO:0000256" key="9">
    <source>
        <dbReference type="RuleBase" id="RU363032"/>
    </source>
</evidence>
<comment type="subcellular location">
    <subcellularLocation>
        <location evidence="1 9">Cell membrane</location>
        <topology evidence="1 9">Multi-pass membrane protein</topology>
    </subcellularLocation>
</comment>
<dbReference type="GeneID" id="5143379"/>
<dbReference type="PANTHER" id="PTHR30425">
    <property type="entry name" value="PHOSPHATE TRANSPORT SYSTEM PERMEASE PROTEIN PST"/>
    <property type="match status" value="1"/>
</dbReference>
<evidence type="ECO:0000256" key="5">
    <source>
        <dbReference type="ARBA" id="ARBA00022592"/>
    </source>
</evidence>
<dbReference type="eggNOG" id="arCOG00167">
    <property type="taxonomic scope" value="Archaea"/>
</dbReference>
<dbReference type="STRING" id="351160.RCIX2751"/>
<dbReference type="Proteomes" id="UP000000663">
    <property type="component" value="Chromosome"/>
</dbReference>
<evidence type="ECO:0000256" key="1">
    <source>
        <dbReference type="ARBA" id="ARBA00004651"/>
    </source>
</evidence>
<gene>
    <name evidence="12" type="primary">pstC</name>
    <name evidence="12" type="ORF">RCIX2751</name>
</gene>
<evidence type="ECO:0000313" key="12">
    <source>
        <dbReference type="EMBL" id="CAJ37787.1"/>
    </source>
</evidence>
<keyword evidence="8 9" id="KW-0472">Membrane</keyword>
<dbReference type="InterPro" id="IPR035906">
    <property type="entry name" value="MetI-like_sf"/>
</dbReference>
<feature type="transmembrane region" description="Helical" evidence="9">
    <location>
        <begin position="12"/>
        <end position="40"/>
    </location>
</feature>
<dbReference type="EMBL" id="AM114193">
    <property type="protein sequence ID" value="CAJ37787.1"/>
    <property type="molecule type" value="Genomic_DNA"/>
</dbReference>
<dbReference type="GO" id="GO:0006817">
    <property type="term" value="P:phosphate ion transport"/>
    <property type="evidence" value="ECO:0007669"/>
    <property type="project" value="UniProtKB-KW"/>
</dbReference>
<feature type="transmembrane region" description="Helical" evidence="9">
    <location>
        <begin position="185"/>
        <end position="207"/>
    </location>
</feature>
<dbReference type="GO" id="GO:0005886">
    <property type="term" value="C:plasma membrane"/>
    <property type="evidence" value="ECO:0007669"/>
    <property type="project" value="UniProtKB-SubCell"/>
</dbReference>
<dbReference type="GO" id="GO:0005315">
    <property type="term" value="F:phosphate transmembrane transporter activity"/>
    <property type="evidence" value="ECO:0007669"/>
    <property type="project" value="InterPro"/>
</dbReference>
<protein>
    <recommendedName>
        <fullName evidence="10">Phosphate transport system permease protein</fullName>
    </recommendedName>
</protein>
<evidence type="ECO:0000256" key="2">
    <source>
        <dbReference type="ARBA" id="ARBA00007069"/>
    </source>
</evidence>
<dbReference type="RefSeq" id="WP_012034801.1">
    <property type="nucleotide sequence ID" value="NC_009464.1"/>
</dbReference>
<evidence type="ECO:0000259" key="11">
    <source>
        <dbReference type="PROSITE" id="PS50928"/>
    </source>
</evidence>
<keyword evidence="4 10" id="KW-1003">Cell membrane</keyword>
<dbReference type="KEGG" id="rci:RCIX2751"/>
<dbReference type="CDD" id="cd06261">
    <property type="entry name" value="TM_PBP2"/>
    <property type="match status" value="1"/>
</dbReference>
<evidence type="ECO:0000256" key="4">
    <source>
        <dbReference type="ARBA" id="ARBA00022475"/>
    </source>
</evidence>
<accession>Q0W1F6</accession>
<keyword evidence="5 10" id="KW-0592">Phosphate transport</keyword>
<dbReference type="NCBIfam" id="TIGR02138">
    <property type="entry name" value="phosphate_pstC"/>
    <property type="match status" value="1"/>
</dbReference>
<evidence type="ECO:0000256" key="8">
    <source>
        <dbReference type="ARBA" id="ARBA00023136"/>
    </source>
</evidence>
<feature type="domain" description="ABC transmembrane type-1" evidence="11">
    <location>
        <begin position="66"/>
        <end position="274"/>
    </location>
</feature>
<sequence>MSRTTEKIIEAGLLVCALSSIVTIFLIIVFIVAQGLPVILSEGPANFVGGLKWSPEHNLYGILPMIIGTFAVTTLSLLIALPLGVGCAILISEVAPAGVRDVIRPAIETLAAIPSVVYGLFGLILLVPLIRDYLGGNGFSILAGGVVLAIMILPTIISVSEDALRAVPRELREGSLAMGATEWQVITGIVVPAALSGIVTGAVLAMGRSIGETMAVLMVCGNSTLIPTSVLDMVRPMTAAIALEWSYASGRHQDALFSIGIVLLIVIMILNLIIYSAKKKRLNAGRM</sequence>
<dbReference type="OrthoDB" id="338493at2157"/>
<dbReference type="PANTHER" id="PTHR30425:SF1">
    <property type="entry name" value="PHOSPHATE TRANSPORT SYSTEM PERMEASE PROTEIN PSTC"/>
    <property type="match status" value="1"/>
</dbReference>
<keyword evidence="13" id="KW-1185">Reference proteome</keyword>
<evidence type="ECO:0000256" key="10">
    <source>
        <dbReference type="RuleBase" id="RU363054"/>
    </source>
</evidence>
<proteinExistence type="inferred from homology"/>
<dbReference type="SUPFAM" id="SSF161098">
    <property type="entry name" value="MetI-like"/>
    <property type="match status" value="1"/>
</dbReference>
<evidence type="ECO:0000313" key="13">
    <source>
        <dbReference type="Proteomes" id="UP000000663"/>
    </source>
</evidence>
<evidence type="ECO:0000256" key="3">
    <source>
        <dbReference type="ARBA" id="ARBA00022448"/>
    </source>
</evidence>
<feature type="transmembrane region" description="Helical" evidence="9">
    <location>
        <begin position="111"/>
        <end position="130"/>
    </location>
</feature>
<feature type="transmembrane region" description="Helical" evidence="9">
    <location>
        <begin position="142"/>
        <end position="164"/>
    </location>
</feature>
<reference evidence="12 13" key="1">
    <citation type="journal article" date="2006" name="Science">
        <title>Genome of rice cluster I archaea -- the key methane producers in the rice rhizosphere.</title>
        <authorList>
            <person name="Erkel C."/>
            <person name="Kube M."/>
            <person name="Reinhardt R."/>
            <person name="Liesack W."/>
        </authorList>
    </citation>
    <scope>NUCLEOTIDE SEQUENCE [LARGE SCALE GENOMIC DNA]</scope>
    <source>
        <strain evidence="13">DSM 22066 / NBRC 105507 / MRE50</strain>
    </source>
</reference>
<dbReference type="InterPro" id="IPR051124">
    <property type="entry name" value="Phosphate_Transport_Permease"/>
</dbReference>
<comment type="function">
    <text evidence="10">Part of the binding-protein-dependent transport system for phosphate; probably responsible for the translocation of the substrate across the membrane.</text>
</comment>
<dbReference type="InterPro" id="IPR011864">
    <property type="entry name" value="Phosphate_PstC"/>
</dbReference>
<organism evidence="12 13">
    <name type="scientific">Methanocella arvoryzae (strain DSM 22066 / NBRC 105507 / MRE50)</name>
    <dbReference type="NCBI Taxonomy" id="351160"/>
    <lineage>
        <taxon>Archaea</taxon>
        <taxon>Methanobacteriati</taxon>
        <taxon>Methanobacteriota</taxon>
        <taxon>Stenosarchaea group</taxon>
        <taxon>Methanomicrobia</taxon>
        <taxon>Methanocellales</taxon>
        <taxon>Methanocellaceae</taxon>
        <taxon>Methanocella</taxon>
    </lineage>
</organism>
<comment type="similarity">
    <text evidence="2 10">Belongs to the binding-protein-dependent transport system permease family. CysTW subfamily.</text>
</comment>
<feature type="transmembrane region" description="Helical" evidence="9">
    <location>
        <begin position="60"/>
        <end position="91"/>
    </location>
</feature>
<evidence type="ECO:0000256" key="6">
    <source>
        <dbReference type="ARBA" id="ARBA00022692"/>
    </source>
</evidence>
<dbReference type="AlphaFoldDB" id="Q0W1F6"/>
<name>Q0W1F6_METAR</name>
<dbReference type="PATRIC" id="fig|351160.9.peg.498"/>
<keyword evidence="3 9" id="KW-0813">Transport</keyword>
<dbReference type="Pfam" id="PF00528">
    <property type="entry name" value="BPD_transp_1"/>
    <property type="match status" value="1"/>
</dbReference>
<evidence type="ECO:0000256" key="7">
    <source>
        <dbReference type="ARBA" id="ARBA00022989"/>
    </source>
</evidence>
<dbReference type="Gene3D" id="1.10.3720.10">
    <property type="entry name" value="MetI-like"/>
    <property type="match status" value="1"/>
</dbReference>
<keyword evidence="7 9" id="KW-1133">Transmembrane helix</keyword>
<feature type="transmembrane region" description="Helical" evidence="9">
    <location>
        <begin position="255"/>
        <end position="277"/>
    </location>
</feature>
<dbReference type="PROSITE" id="PS50928">
    <property type="entry name" value="ABC_TM1"/>
    <property type="match status" value="1"/>
</dbReference>
<dbReference type="InterPro" id="IPR000515">
    <property type="entry name" value="MetI-like"/>
</dbReference>